<keyword evidence="3 6" id="KW-0479">Metal-binding</keyword>
<comment type="cofactor">
    <cofactor evidence="1 6">
        <name>Zn(2+)</name>
        <dbReference type="ChEBI" id="CHEBI:29105"/>
    </cofactor>
</comment>
<dbReference type="Gene3D" id="3.40.50.720">
    <property type="entry name" value="NAD(P)-binding Rossmann-like Domain"/>
    <property type="match status" value="1"/>
</dbReference>
<keyword evidence="4 6" id="KW-0862">Zinc</keyword>
<dbReference type="Gene3D" id="3.90.180.10">
    <property type="entry name" value="Medium-chain alcohol dehydrogenases, catalytic domain"/>
    <property type="match status" value="1"/>
</dbReference>
<dbReference type="InterPro" id="IPR011032">
    <property type="entry name" value="GroES-like_sf"/>
</dbReference>
<dbReference type="SUPFAM" id="SSF51735">
    <property type="entry name" value="NAD(P)-binding Rossmann-fold domains"/>
    <property type="match status" value="1"/>
</dbReference>
<dbReference type="Proteomes" id="UP001183390">
    <property type="component" value="Unassembled WGS sequence"/>
</dbReference>
<dbReference type="SMART" id="SM00829">
    <property type="entry name" value="PKS_ER"/>
    <property type="match status" value="1"/>
</dbReference>
<evidence type="ECO:0000256" key="1">
    <source>
        <dbReference type="ARBA" id="ARBA00001947"/>
    </source>
</evidence>
<sequence length="365" mass="39004">MGRNQGKGRDRRSGGDMRALRLHGARDLRLDEVPEPRLAPGSVKIRVEWNGLCASDLNNYLHPAMPDEYLHPVLRTHGPHVQGHEFSGRIVEAASDVEGLPEGAVVVVEPLVFDGTCAACRRGAYNLCENFGFIGLMGGAGGLAEYAVVPADRVHRMPEGISPTVAALVEPMAVAWHAVRRAGLVPGESVLIVGAGPVGLELLMVARAWSAGHITVSEISETRRRQAVDFGADLVLDPTEVDVVSKVRARAPGGVDMAFEASGAGTPALLTMIGSLRKGGRAVTVSQGRPVEFDPTVLMLAEIDLTGSFGYDGPDFPAVIESIRIGNLSPKPLITDRISLEEARERGYEELLAHGDRHVKILVHP</sequence>
<evidence type="ECO:0000259" key="7">
    <source>
        <dbReference type="SMART" id="SM00829"/>
    </source>
</evidence>
<feature type="domain" description="Enoyl reductase (ER)" evidence="7">
    <location>
        <begin position="24"/>
        <end position="363"/>
    </location>
</feature>
<evidence type="ECO:0000256" key="2">
    <source>
        <dbReference type="ARBA" id="ARBA00008072"/>
    </source>
</evidence>
<keyword evidence="9" id="KW-1185">Reference proteome</keyword>
<comment type="similarity">
    <text evidence="2 6">Belongs to the zinc-containing alcohol dehydrogenase family.</text>
</comment>
<dbReference type="Pfam" id="PF00107">
    <property type="entry name" value="ADH_zinc_N"/>
    <property type="match status" value="1"/>
</dbReference>
<gene>
    <name evidence="8" type="ORF">RM479_19340</name>
</gene>
<dbReference type="InterPro" id="IPR013154">
    <property type="entry name" value="ADH-like_N"/>
</dbReference>
<dbReference type="InterPro" id="IPR002328">
    <property type="entry name" value="ADH_Zn_CS"/>
</dbReference>
<comment type="caution">
    <text evidence="8">The sequence shown here is derived from an EMBL/GenBank/DDBJ whole genome shotgun (WGS) entry which is preliminary data.</text>
</comment>
<dbReference type="InterPro" id="IPR020843">
    <property type="entry name" value="ER"/>
</dbReference>
<dbReference type="PROSITE" id="PS00059">
    <property type="entry name" value="ADH_ZINC"/>
    <property type="match status" value="1"/>
</dbReference>
<dbReference type="EMBL" id="JAVREP010000013">
    <property type="protein sequence ID" value="MDT0330575.1"/>
    <property type="molecule type" value="Genomic_DNA"/>
</dbReference>
<dbReference type="InterPro" id="IPR013149">
    <property type="entry name" value="ADH-like_C"/>
</dbReference>
<protein>
    <submittedName>
        <fullName evidence="8">2,3-butanediol dehydrogenase</fullName>
    </submittedName>
</protein>
<keyword evidence="5" id="KW-0560">Oxidoreductase</keyword>
<dbReference type="InterPro" id="IPR036291">
    <property type="entry name" value="NAD(P)-bd_dom_sf"/>
</dbReference>
<dbReference type="PANTHER" id="PTHR43161:SF23">
    <property type="entry name" value="(R,R)-BUTANEDIOL DEHYDROGENASE-RELATED"/>
    <property type="match status" value="1"/>
</dbReference>
<evidence type="ECO:0000313" key="8">
    <source>
        <dbReference type="EMBL" id="MDT0330575.1"/>
    </source>
</evidence>
<name>A0ABU2MEN2_9ACTN</name>
<evidence type="ECO:0000256" key="4">
    <source>
        <dbReference type="ARBA" id="ARBA00022833"/>
    </source>
</evidence>
<evidence type="ECO:0000313" key="9">
    <source>
        <dbReference type="Proteomes" id="UP001183390"/>
    </source>
</evidence>
<dbReference type="CDD" id="cd08233">
    <property type="entry name" value="butanediol_DH_like"/>
    <property type="match status" value="1"/>
</dbReference>
<dbReference type="RefSeq" id="WP_311513120.1">
    <property type="nucleotide sequence ID" value="NZ_JAVREP010000013.1"/>
</dbReference>
<proteinExistence type="inferred from homology"/>
<evidence type="ECO:0000256" key="5">
    <source>
        <dbReference type="ARBA" id="ARBA00023002"/>
    </source>
</evidence>
<organism evidence="8 9">
    <name type="scientific">Nocardiopsis lambiniae</name>
    <dbReference type="NCBI Taxonomy" id="3075539"/>
    <lineage>
        <taxon>Bacteria</taxon>
        <taxon>Bacillati</taxon>
        <taxon>Actinomycetota</taxon>
        <taxon>Actinomycetes</taxon>
        <taxon>Streptosporangiales</taxon>
        <taxon>Nocardiopsidaceae</taxon>
        <taxon>Nocardiopsis</taxon>
    </lineage>
</organism>
<dbReference type="Pfam" id="PF08240">
    <property type="entry name" value="ADH_N"/>
    <property type="match status" value="1"/>
</dbReference>
<accession>A0ABU2MEN2</accession>
<evidence type="ECO:0000256" key="3">
    <source>
        <dbReference type="ARBA" id="ARBA00022723"/>
    </source>
</evidence>
<evidence type="ECO:0000256" key="6">
    <source>
        <dbReference type="RuleBase" id="RU361277"/>
    </source>
</evidence>
<reference evidence="9" key="1">
    <citation type="submission" date="2023-07" db="EMBL/GenBank/DDBJ databases">
        <title>30 novel species of actinomycetes from the DSMZ collection.</title>
        <authorList>
            <person name="Nouioui I."/>
        </authorList>
    </citation>
    <scope>NUCLEOTIDE SEQUENCE [LARGE SCALE GENOMIC DNA]</scope>
    <source>
        <strain evidence="9">DSM 44743</strain>
    </source>
</reference>
<dbReference type="SUPFAM" id="SSF50129">
    <property type="entry name" value="GroES-like"/>
    <property type="match status" value="1"/>
</dbReference>
<dbReference type="PANTHER" id="PTHR43161">
    <property type="entry name" value="SORBITOL DEHYDROGENASE"/>
    <property type="match status" value="1"/>
</dbReference>